<reference evidence="1" key="1">
    <citation type="submission" date="2018-05" db="EMBL/GenBank/DDBJ databases">
        <authorList>
            <person name="Lanie J.A."/>
            <person name="Ng W.-L."/>
            <person name="Kazmierczak K.M."/>
            <person name="Andrzejewski T.M."/>
            <person name="Davidsen T.M."/>
            <person name="Wayne K.J."/>
            <person name="Tettelin H."/>
            <person name="Glass J.I."/>
            <person name="Rusch D."/>
            <person name="Podicherti R."/>
            <person name="Tsui H.-C.T."/>
            <person name="Winkler M.E."/>
        </authorList>
    </citation>
    <scope>NUCLEOTIDE SEQUENCE</scope>
</reference>
<evidence type="ECO:0000313" key="1">
    <source>
        <dbReference type="EMBL" id="SVC36090.1"/>
    </source>
</evidence>
<gene>
    <name evidence="1" type="ORF">METZ01_LOCUS288944</name>
</gene>
<dbReference type="AlphaFoldDB" id="A0A382LHI9"/>
<protein>
    <submittedName>
        <fullName evidence="1">Uncharacterized protein</fullName>
    </submittedName>
</protein>
<dbReference type="EMBL" id="UINC01087063">
    <property type="protein sequence ID" value="SVC36090.1"/>
    <property type="molecule type" value="Genomic_DNA"/>
</dbReference>
<accession>A0A382LHI9</accession>
<proteinExistence type="predicted"/>
<organism evidence="1">
    <name type="scientific">marine metagenome</name>
    <dbReference type="NCBI Taxonomy" id="408172"/>
    <lineage>
        <taxon>unclassified sequences</taxon>
        <taxon>metagenomes</taxon>
        <taxon>ecological metagenomes</taxon>
    </lineage>
</organism>
<name>A0A382LHI9_9ZZZZ</name>
<feature type="non-terminal residue" evidence="1">
    <location>
        <position position="1"/>
    </location>
</feature>
<sequence length="24" mass="2887">TRAKYEWKEKRRLAKLKLKNGAAK</sequence>